<reference evidence="3 4" key="1">
    <citation type="submission" date="2019-07" db="EMBL/GenBank/DDBJ databases">
        <title>R&amp;d 2014.</title>
        <authorList>
            <person name="Klenk H.-P."/>
        </authorList>
    </citation>
    <scope>NUCLEOTIDE SEQUENCE [LARGE SCALE GENOMIC DNA]</scope>
    <source>
        <strain evidence="3 4">DSM 43912</strain>
    </source>
</reference>
<feature type="compositionally biased region" description="Basic residues" evidence="1">
    <location>
        <begin position="188"/>
        <end position="199"/>
    </location>
</feature>
<feature type="transmembrane region" description="Helical" evidence="2">
    <location>
        <begin position="81"/>
        <end position="102"/>
    </location>
</feature>
<feature type="region of interest" description="Disordered" evidence="1">
    <location>
        <begin position="101"/>
        <end position="263"/>
    </location>
</feature>
<dbReference type="Proteomes" id="UP000319728">
    <property type="component" value="Unassembled WGS sequence"/>
</dbReference>
<evidence type="ECO:0000256" key="1">
    <source>
        <dbReference type="SAM" id="MobiDB-lite"/>
    </source>
</evidence>
<evidence type="ECO:0000256" key="2">
    <source>
        <dbReference type="SAM" id="Phobius"/>
    </source>
</evidence>
<feature type="compositionally biased region" description="Basic residues" evidence="1">
    <location>
        <begin position="127"/>
        <end position="140"/>
    </location>
</feature>
<evidence type="ECO:0000313" key="4">
    <source>
        <dbReference type="Proteomes" id="UP000319728"/>
    </source>
</evidence>
<name>A0A562WG55_9ACTN</name>
<keyword evidence="2" id="KW-0812">Transmembrane</keyword>
<gene>
    <name evidence="3" type="ORF">JD81_02789</name>
</gene>
<comment type="caution">
    <text evidence="3">The sequence shown here is derived from an EMBL/GenBank/DDBJ whole genome shotgun (WGS) entry which is preliminary data.</text>
</comment>
<proteinExistence type="predicted"/>
<dbReference type="EMBL" id="VLLP01000001">
    <property type="protein sequence ID" value="TWJ29280.1"/>
    <property type="molecule type" value="Genomic_DNA"/>
</dbReference>
<feature type="compositionally biased region" description="Pro residues" evidence="1">
    <location>
        <begin position="215"/>
        <end position="228"/>
    </location>
</feature>
<accession>A0A562WG55</accession>
<sequence length="263" mass="28003">MRFRRSRRPDERAAERLLDTVATGHAERSDDPVARLLAAAVAPARPDELAGEDAALAAFRAARAQRPATVPARPRRTARAAVWLAGFAVTATAGVAVAAVGLDRSDPPRPHPRRPPASRPAGEPRAHSGHRQRCAHHRVPTRPGASTLHRTVSPRPRGAAGPLHRVPGQTRRPAGHVTGESHLPSARRGGRRSRARRRVLPGPGDHLPGRAPRLPGRPPLVPGRPPVLPGRAADSPPADRSAGRPTVAAPLTSDDERRLSFVC</sequence>
<organism evidence="3 4">
    <name type="scientific">Micromonospora sagamiensis</name>
    <dbReference type="NCBI Taxonomy" id="47875"/>
    <lineage>
        <taxon>Bacteria</taxon>
        <taxon>Bacillati</taxon>
        <taxon>Actinomycetota</taxon>
        <taxon>Actinomycetes</taxon>
        <taxon>Micromonosporales</taxon>
        <taxon>Micromonosporaceae</taxon>
        <taxon>Micromonospora</taxon>
    </lineage>
</organism>
<keyword evidence="2" id="KW-0472">Membrane</keyword>
<evidence type="ECO:0000313" key="3">
    <source>
        <dbReference type="EMBL" id="TWJ29280.1"/>
    </source>
</evidence>
<feature type="compositionally biased region" description="Basic and acidic residues" evidence="1">
    <location>
        <begin position="254"/>
        <end position="263"/>
    </location>
</feature>
<keyword evidence="4" id="KW-1185">Reference proteome</keyword>
<dbReference type="AlphaFoldDB" id="A0A562WG55"/>
<keyword evidence="2" id="KW-1133">Transmembrane helix</keyword>
<protein>
    <submittedName>
        <fullName evidence="3">Uncharacterized protein</fullName>
    </submittedName>
</protein>